<dbReference type="InterPro" id="IPR055372">
    <property type="entry name" value="CBM96"/>
</dbReference>
<evidence type="ECO:0000313" key="7">
    <source>
        <dbReference type="Proteomes" id="UP000281028"/>
    </source>
</evidence>
<reference evidence="6" key="1">
    <citation type="submission" date="2020-05" db="EMBL/GenBank/DDBJ databases">
        <title>Chitinophaga laudate sp. nov., isolated from a tropical peat swamp.</title>
        <authorList>
            <person name="Goh C.B.S."/>
            <person name="Lee M.S."/>
            <person name="Parimannan S."/>
            <person name="Pasbakhsh P."/>
            <person name="Yule C.M."/>
            <person name="Rajandas H."/>
            <person name="Loke S."/>
            <person name="Croft L."/>
            <person name="Tan J.B.L."/>
        </authorList>
    </citation>
    <scope>NUCLEOTIDE SEQUENCE</scope>
    <source>
        <strain evidence="6">Mgbs1</strain>
    </source>
</reference>
<organism evidence="6 7">
    <name type="scientific">Chitinophaga solisilvae</name>
    <dbReference type="NCBI Taxonomy" id="1233460"/>
    <lineage>
        <taxon>Bacteria</taxon>
        <taxon>Pseudomonadati</taxon>
        <taxon>Bacteroidota</taxon>
        <taxon>Chitinophagia</taxon>
        <taxon>Chitinophagales</taxon>
        <taxon>Chitinophagaceae</taxon>
        <taxon>Chitinophaga</taxon>
    </lineage>
</organism>
<evidence type="ECO:0000256" key="4">
    <source>
        <dbReference type="SAM" id="SignalP"/>
    </source>
</evidence>
<dbReference type="AlphaFoldDB" id="A0A9Q5GU23"/>
<keyword evidence="2" id="KW-0964">Secreted</keyword>
<dbReference type="GO" id="GO:0005576">
    <property type="term" value="C:extracellular region"/>
    <property type="evidence" value="ECO:0007669"/>
    <property type="project" value="UniProtKB-SubCell"/>
</dbReference>
<evidence type="ECO:0000313" key="6">
    <source>
        <dbReference type="EMBL" id="NSL88834.1"/>
    </source>
</evidence>
<accession>A0A9Q5GU23</accession>
<proteinExistence type="predicted"/>
<dbReference type="EMBL" id="RIAR02000001">
    <property type="protein sequence ID" value="NSL88834.1"/>
    <property type="molecule type" value="Genomic_DNA"/>
</dbReference>
<evidence type="ECO:0000256" key="2">
    <source>
        <dbReference type="ARBA" id="ARBA00022525"/>
    </source>
</evidence>
<feature type="chain" id="PRO_5040226586" evidence="4">
    <location>
        <begin position="26"/>
        <end position="248"/>
    </location>
</feature>
<sequence>MKKKTLVLLLSALVFTQLFSCRKDAATDPVINAGINSEETTIVNGKKAYVMSLIKLGTGQEDCLVNSNPAYAGINLVSNPDLAASAWTYSGTPGVARDFIKFPGISYLPAGTNVVAATLTLYGMAPGTAVANPGGNSYYPGSPYNGSGTNACWVKRVLGSWDESTITWNNQPATTSANQAAVAASTSQWNYSTTVNVTALVQDIVNSGQNNGFSLQLQVENYYRNLNFSGHRKPDPATWPKLTITYTL</sequence>
<protein>
    <submittedName>
        <fullName evidence="6">DNRLRE domain-containing protein</fullName>
    </submittedName>
</protein>
<dbReference type="RefSeq" id="WP_158631652.1">
    <property type="nucleotide sequence ID" value="NZ_JAABOK010000012.1"/>
</dbReference>
<keyword evidence="7" id="KW-1185">Reference proteome</keyword>
<dbReference type="NCBIfam" id="NF033679">
    <property type="entry name" value="DNRLRE_dom"/>
    <property type="match status" value="1"/>
</dbReference>
<evidence type="ECO:0000256" key="3">
    <source>
        <dbReference type="ARBA" id="ARBA00022729"/>
    </source>
</evidence>
<keyword evidence="3 4" id="KW-0732">Signal</keyword>
<feature type="domain" description="Carbohydrate-binding module family 96" evidence="5">
    <location>
        <begin position="146"/>
        <end position="244"/>
    </location>
</feature>
<comment type="caution">
    <text evidence="6">The sequence shown here is derived from an EMBL/GenBank/DDBJ whole genome shotgun (WGS) entry which is preliminary data.</text>
</comment>
<evidence type="ECO:0000256" key="1">
    <source>
        <dbReference type="ARBA" id="ARBA00004613"/>
    </source>
</evidence>
<dbReference type="Proteomes" id="UP000281028">
    <property type="component" value="Unassembled WGS sequence"/>
</dbReference>
<dbReference type="OrthoDB" id="642527at2"/>
<evidence type="ECO:0000259" key="5">
    <source>
        <dbReference type="Pfam" id="PF24517"/>
    </source>
</evidence>
<name>A0A9Q5GU23_9BACT</name>
<feature type="signal peptide" evidence="4">
    <location>
        <begin position="1"/>
        <end position="25"/>
    </location>
</feature>
<comment type="subcellular location">
    <subcellularLocation>
        <location evidence="1">Secreted</location>
    </subcellularLocation>
</comment>
<dbReference type="Pfam" id="PF24517">
    <property type="entry name" value="CBM96"/>
    <property type="match status" value="1"/>
</dbReference>
<gene>
    <name evidence="6" type="ORF">ECE50_018475</name>
</gene>